<dbReference type="EMBL" id="ADVG01000003">
    <property type="protein sequence ID" value="EFH83256.1"/>
    <property type="molecule type" value="Genomic_DNA"/>
</dbReference>
<proteinExistence type="predicted"/>
<evidence type="ECO:0000313" key="1">
    <source>
        <dbReference type="EMBL" id="EFH83256.1"/>
    </source>
</evidence>
<protein>
    <submittedName>
        <fullName evidence="1">Uncharacterized protein</fullName>
    </submittedName>
</protein>
<evidence type="ECO:0000313" key="2">
    <source>
        <dbReference type="Proteomes" id="UP000004508"/>
    </source>
</evidence>
<dbReference type="AlphaFoldDB" id="D6TYH6"/>
<comment type="caution">
    <text evidence="1">The sequence shown here is derived from an EMBL/GenBank/DDBJ whole genome shotgun (WGS) entry which is preliminary data.</text>
</comment>
<name>D6TYH6_KTERA</name>
<dbReference type="InParanoid" id="D6TYH6"/>
<dbReference type="Proteomes" id="UP000004508">
    <property type="component" value="Unassembled WGS sequence"/>
</dbReference>
<reference evidence="1 2" key="1">
    <citation type="journal article" date="2011" name="Stand. Genomic Sci.">
        <title>Non-contiguous finished genome sequence and contextual data of the filamentous soil bacterium Ktedonobacter racemifer type strain (SOSP1-21).</title>
        <authorList>
            <person name="Chang Y.J."/>
            <person name="Land M."/>
            <person name="Hauser L."/>
            <person name="Chertkov O."/>
            <person name="Del Rio T.G."/>
            <person name="Nolan M."/>
            <person name="Copeland A."/>
            <person name="Tice H."/>
            <person name="Cheng J.F."/>
            <person name="Lucas S."/>
            <person name="Han C."/>
            <person name="Goodwin L."/>
            <person name="Pitluck S."/>
            <person name="Ivanova N."/>
            <person name="Ovchinikova G."/>
            <person name="Pati A."/>
            <person name="Chen A."/>
            <person name="Palaniappan K."/>
            <person name="Mavromatis K."/>
            <person name="Liolios K."/>
            <person name="Brettin T."/>
            <person name="Fiebig A."/>
            <person name="Rohde M."/>
            <person name="Abt B."/>
            <person name="Goker M."/>
            <person name="Detter J.C."/>
            <person name="Woyke T."/>
            <person name="Bristow J."/>
            <person name="Eisen J.A."/>
            <person name="Markowitz V."/>
            <person name="Hugenholtz P."/>
            <person name="Kyrpides N.C."/>
            <person name="Klenk H.P."/>
            <person name="Lapidus A."/>
        </authorList>
    </citation>
    <scope>NUCLEOTIDE SEQUENCE [LARGE SCALE GENOMIC DNA]</scope>
    <source>
        <strain evidence="2">DSM 44963</strain>
    </source>
</reference>
<sequence>MKTKAKLMHIDRTHQVPMPGKLAVSAHPISSLGLVSMPTYRTLARCSSFRAGEAHDVSSLAFVREIVNVPAILPQGQTLIVVSATLLVTNAMRIADEEGPNLVLNTEVDDVASRFVSQVANASLGSSALFVLGALQFFPTTRRLLASGLLLGKLAQLLRSLAFERTDATSGDDHGLACVRRDGCQVDLAQIDGGLDGAWSLLGLWDLHTDMQFKPMVPD</sequence>
<accession>D6TYH6</accession>
<organism evidence="1 2">
    <name type="scientific">Ktedonobacter racemifer DSM 44963</name>
    <dbReference type="NCBI Taxonomy" id="485913"/>
    <lineage>
        <taxon>Bacteria</taxon>
        <taxon>Bacillati</taxon>
        <taxon>Chloroflexota</taxon>
        <taxon>Ktedonobacteria</taxon>
        <taxon>Ktedonobacterales</taxon>
        <taxon>Ktedonobacteraceae</taxon>
        <taxon>Ktedonobacter</taxon>
    </lineage>
</organism>
<keyword evidence="2" id="KW-1185">Reference proteome</keyword>
<gene>
    <name evidence="1" type="ORF">Krac_4199</name>
</gene>